<dbReference type="FunFam" id="2.60.40.1360:FF:000001">
    <property type="entry name" value="Alpha-mannosidase"/>
    <property type="match status" value="1"/>
</dbReference>
<evidence type="ECO:0000256" key="5">
    <source>
        <dbReference type="ARBA" id="ARBA00022729"/>
    </source>
</evidence>
<dbReference type="Pfam" id="PF17677">
    <property type="entry name" value="Glyco_hydro38C2"/>
    <property type="match status" value="1"/>
</dbReference>
<feature type="chain" id="PRO_5028505919" description="Alpha-mannosidase" evidence="11">
    <location>
        <begin position="27"/>
        <end position="1010"/>
    </location>
</feature>
<dbReference type="Gene3D" id="1.20.1270.50">
    <property type="entry name" value="Glycoside hydrolase family 38, central domain"/>
    <property type="match status" value="2"/>
</dbReference>
<dbReference type="Gene3D" id="2.60.40.1360">
    <property type="match status" value="1"/>
</dbReference>
<dbReference type="AlphaFoldDB" id="A0A6P9ENC3"/>
<sequence>MEKLAGLASAFLCGSLFLCLYGTVSGAYVKYNTGAGVVQGKLNVHLVAHSHDDVGWLKTIDQYFVGSNNSIQGACVENVLDSVVGALLRNPNRKFVFAEMAFFNRWWVQQSEETQGVVRKLVDAGQFEFINGGWCMHDEATCHYIDMIDQTTLGHQLIKEQFNKTPRAGWQIDPFGHSAVQAYLLGAELGFDSVHFARIDYQDRAKRKNDKSLEVIWRASKTFGSASQIFANVFPAHYSPPDGFHFEVKDEGFLPVQDDPLLYEYNVEQRVNDFINAAIKQANVTRTNHIMWTMGDDFQYQYAETWFKQMDKLIHYVNKESQVNALYSTPSIYTDAKNAANESWPLKTDDYFPYADGANSYWTGFFTSRPALKRYVRVLSGYYLAARQLEFLAGKRSNGPNTFILGDALGIAQHHDAITGTAKQHTTNDYAKRLAIGASEAEAVVNTALSFLVNNKSKDQHKVMAVKFSQCPLLNISFCPPTEKDIPEGRSLVIVAYNPLGWKRTDVIKIPVNSANLVVQDSSGNTIEAQYVGLDNVTGNLRNFYTRAYLGKTSKQVPKYWLLFQASVPPLGWNTYFVSKATFKGKSKNGFLSVMDSPQEETVEIGPGNLKMSFSLTSGQLKSIYNIKTGVHLPVQQSYLWYGSSSKDDGQASGAYIFRPKGSPQNIVSRSVPLKVVRGPLLDEVHQQFNSWIYQVTRVYRDKEHAEVEFTIGPIPLEDDGIGKEIITQIKANMATDKVFYTDSNGRDFLKRVRDYRADWPLSVTQPVAGNYYPLNLGIYTMDKKFELSILVDRATGGSSIQDGEVELMLHRRMRFDDARGVGEALNETVRVNHKLEGLTVRGNYYISINQIGAGARWRRTTGQEVYSPFVLAFTHEKLEDWKASYLTKATAIDPHYSLPLNVALITLQVLDNGSVLLRLAHLYEVDEDTEYSRLAKVELKKMFPGKRIKKVKEMSLSANQEKSEIKRMAWKVEGDGGQEPIPIRGGPIRYSTLVVELGPMEIRTLLLKF</sequence>
<keyword evidence="5 11" id="KW-0732">Signal</keyword>
<evidence type="ECO:0000256" key="6">
    <source>
        <dbReference type="ARBA" id="ARBA00022801"/>
    </source>
</evidence>
<dbReference type="FunFam" id="2.70.98.30:FF:000004">
    <property type="entry name" value="Alpha-mannosidase"/>
    <property type="match status" value="1"/>
</dbReference>
<dbReference type="GO" id="GO:0004559">
    <property type="term" value="F:alpha-mannosidase activity"/>
    <property type="evidence" value="ECO:0000318"/>
    <property type="project" value="GO_Central"/>
</dbReference>
<name>A0A6P9ENC3_JUGRE</name>
<dbReference type="Pfam" id="PF07748">
    <property type="entry name" value="Glyco_hydro_38C"/>
    <property type="match status" value="1"/>
</dbReference>
<evidence type="ECO:0000256" key="7">
    <source>
        <dbReference type="ARBA" id="ARBA00022833"/>
    </source>
</evidence>
<dbReference type="Pfam" id="PF09261">
    <property type="entry name" value="Alpha-mann_mid"/>
    <property type="match status" value="1"/>
</dbReference>
<keyword evidence="9" id="KW-0325">Glycoprotein</keyword>
<evidence type="ECO:0000256" key="9">
    <source>
        <dbReference type="ARBA" id="ARBA00023180"/>
    </source>
</evidence>
<dbReference type="SUPFAM" id="SSF88688">
    <property type="entry name" value="Families 57/38 glycoside transferase middle domain"/>
    <property type="match status" value="1"/>
</dbReference>
<dbReference type="Proteomes" id="UP000235220">
    <property type="component" value="Chromosome 8"/>
</dbReference>
<dbReference type="InterPro" id="IPR013780">
    <property type="entry name" value="Glyco_hydro_b"/>
</dbReference>
<dbReference type="InterPro" id="IPR050843">
    <property type="entry name" value="Glycosyl_Hydrlase_38"/>
</dbReference>
<evidence type="ECO:0000259" key="12">
    <source>
        <dbReference type="SMART" id="SM00872"/>
    </source>
</evidence>
<evidence type="ECO:0000256" key="1">
    <source>
        <dbReference type="ARBA" id="ARBA00000365"/>
    </source>
</evidence>
<evidence type="ECO:0000256" key="3">
    <source>
        <dbReference type="ARBA" id="ARBA00012752"/>
    </source>
</evidence>
<evidence type="ECO:0000256" key="10">
    <source>
        <dbReference type="ARBA" id="ARBA00023295"/>
    </source>
</evidence>
<evidence type="ECO:0000256" key="2">
    <source>
        <dbReference type="ARBA" id="ARBA00009792"/>
    </source>
</evidence>
<keyword evidence="13" id="KW-1185">Reference proteome</keyword>
<dbReference type="GeneID" id="109020483"/>
<evidence type="ECO:0000313" key="14">
    <source>
        <dbReference type="RefSeq" id="XP_035549079.1"/>
    </source>
</evidence>
<dbReference type="Gene3D" id="3.20.110.10">
    <property type="entry name" value="Glycoside hydrolase 38, N terminal domain"/>
    <property type="match status" value="1"/>
</dbReference>
<dbReference type="EC" id="3.2.1.-" evidence="11"/>
<dbReference type="InterPro" id="IPR015341">
    <property type="entry name" value="Glyco_hydro_38_cen"/>
</dbReference>
<evidence type="ECO:0000256" key="4">
    <source>
        <dbReference type="ARBA" id="ARBA00022723"/>
    </source>
</evidence>
<dbReference type="GO" id="GO:0030246">
    <property type="term" value="F:carbohydrate binding"/>
    <property type="evidence" value="ECO:0007669"/>
    <property type="project" value="InterPro"/>
</dbReference>
<protein>
    <recommendedName>
        <fullName evidence="3 11">Alpha-mannosidase</fullName>
        <ecNumber evidence="11">3.2.1.-</ecNumber>
    </recommendedName>
</protein>
<gene>
    <name evidence="14" type="primary">LOC109020483</name>
</gene>
<dbReference type="InterPro" id="IPR037094">
    <property type="entry name" value="Glyco_hydro_38_cen_sf"/>
</dbReference>
<feature type="signal peptide" evidence="11">
    <location>
        <begin position="1"/>
        <end position="26"/>
    </location>
</feature>
<dbReference type="RefSeq" id="XP_035549079.1">
    <property type="nucleotide sequence ID" value="XM_035693186.1"/>
</dbReference>
<dbReference type="FunFam" id="2.60.40.1180:FF:000030">
    <property type="entry name" value="Alpha-mannosidase"/>
    <property type="match status" value="1"/>
</dbReference>
<dbReference type="GO" id="GO:0006013">
    <property type="term" value="P:mannose metabolic process"/>
    <property type="evidence" value="ECO:0007669"/>
    <property type="project" value="InterPro"/>
</dbReference>
<dbReference type="PANTHER" id="PTHR11607">
    <property type="entry name" value="ALPHA-MANNOSIDASE"/>
    <property type="match status" value="1"/>
</dbReference>
<accession>A0A6P9ENC3</accession>
<feature type="domain" description="Glycoside hydrolase family 38 central" evidence="12">
    <location>
        <begin position="360"/>
        <end position="434"/>
    </location>
</feature>
<dbReference type="SUPFAM" id="SSF88713">
    <property type="entry name" value="Glycoside hydrolase/deacetylase"/>
    <property type="match status" value="1"/>
</dbReference>
<keyword evidence="8" id="KW-1015">Disulfide bond</keyword>
<dbReference type="FunFam" id="1.20.1270.50:FF:000003">
    <property type="entry name" value="Alpha-mannosidase"/>
    <property type="match status" value="1"/>
</dbReference>
<comment type="catalytic activity">
    <reaction evidence="1">
        <text>Hydrolysis of terminal, non-reducing alpha-D-mannose residues in alpha-D-mannosides.</text>
        <dbReference type="EC" id="3.2.1.24"/>
    </reaction>
</comment>
<keyword evidence="4 11" id="KW-0479">Metal-binding</keyword>
<organism evidence="13 14">
    <name type="scientific">Juglans regia</name>
    <name type="common">English walnut</name>
    <dbReference type="NCBI Taxonomy" id="51240"/>
    <lineage>
        <taxon>Eukaryota</taxon>
        <taxon>Viridiplantae</taxon>
        <taxon>Streptophyta</taxon>
        <taxon>Embryophyta</taxon>
        <taxon>Tracheophyta</taxon>
        <taxon>Spermatophyta</taxon>
        <taxon>Magnoliopsida</taxon>
        <taxon>eudicotyledons</taxon>
        <taxon>Gunneridae</taxon>
        <taxon>Pentapetalae</taxon>
        <taxon>rosids</taxon>
        <taxon>fabids</taxon>
        <taxon>Fagales</taxon>
        <taxon>Juglandaceae</taxon>
        <taxon>Juglans</taxon>
    </lineage>
</organism>
<dbReference type="OrthoDB" id="2016903at2759"/>
<keyword evidence="10 11" id="KW-0326">Glycosidase</keyword>
<dbReference type="KEGG" id="jre:109020483"/>
<dbReference type="PANTHER" id="PTHR11607:SF61">
    <property type="entry name" value="ALPHA-MANNOSIDASE"/>
    <property type="match status" value="1"/>
</dbReference>
<dbReference type="InterPro" id="IPR011330">
    <property type="entry name" value="Glyco_hydro/deAcase_b/a-brl"/>
</dbReference>
<dbReference type="GO" id="GO:0046872">
    <property type="term" value="F:metal ion binding"/>
    <property type="evidence" value="ECO:0007669"/>
    <property type="project" value="UniProtKB-KW"/>
</dbReference>
<dbReference type="SMART" id="SM00872">
    <property type="entry name" value="Alpha-mann_mid"/>
    <property type="match status" value="1"/>
</dbReference>
<dbReference type="InterPro" id="IPR011013">
    <property type="entry name" value="Gal_mutarotase_sf_dom"/>
</dbReference>
<dbReference type="InParanoid" id="A0A6P9ENC3"/>
<dbReference type="Pfam" id="PF01074">
    <property type="entry name" value="Glyco_hydro_38N"/>
    <property type="match status" value="1"/>
</dbReference>
<dbReference type="Pfam" id="PF21260">
    <property type="entry name" value="Laman-like_dom"/>
    <property type="match status" value="1"/>
</dbReference>
<dbReference type="CDD" id="cd10810">
    <property type="entry name" value="GH38N_AMII_LAM_like"/>
    <property type="match status" value="1"/>
</dbReference>
<dbReference type="FunFam" id="1.20.1270.50:FF:000002">
    <property type="entry name" value="Alpha-mannosidase"/>
    <property type="match status" value="1"/>
</dbReference>
<dbReference type="Gene3D" id="2.70.98.30">
    <property type="entry name" value="Golgi alpha-mannosidase II, domain 4"/>
    <property type="match status" value="1"/>
</dbReference>
<dbReference type="InterPro" id="IPR028995">
    <property type="entry name" value="Glyco_hydro_57/38_cen_sf"/>
</dbReference>
<dbReference type="Gene3D" id="2.60.40.1180">
    <property type="entry name" value="Golgi alpha-mannosidase II"/>
    <property type="match status" value="1"/>
</dbReference>
<comment type="similarity">
    <text evidence="2 11">Belongs to the glycosyl hydrolase 38 family.</text>
</comment>
<dbReference type="InterPro" id="IPR027291">
    <property type="entry name" value="Glyco_hydro_38_N_sf"/>
</dbReference>
<dbReference type="FunFam" id="3.20.110.10:FF:000001">
    <property type="entry name" value="Alpha-mannosidase"/>
    <property type="match status" value="1"/>
</dbReference>
<proteinExistence type="inferred from homology"/>
<reference evidence="14" key="1">
    <citation type="submission" date="2025-08" db="UniProtKB">
        <authorList>
            <consortium name="RefSeq"/>
        </authorList>
    </citation>
    <scope>IDENTIFICATION</scope>
    <source>
        <tissue evidence="14">Leaves</tissue>
    </source>
</reference>
<dbReference type="InterPro" id="IPR000602">
    <property type="entry name" value="Glyco_hydro_38_N"/>
</dbReference>
<dbReference type="InterPro" id="IPR048534">
    <property type="entry name" value="Man2a1-like_dom"/>
</dbReference>
<keyword evidence="7 11" id="KW-0862">Zinc</keyword>
<dbReference type="SUPFAM" id="SSF74650">
    <property type="entry name" value="Galactose mutarotase-like"/>
    <property type="match status" value="1"/>
</dbReference>
<dbReference type="FunCoup" id="A0A6P9ENC3">
    <property type="interactions" value="350"/>
</dbReference>
<dbReference type="InterPro" id="IPR011682">
    <property type="entry name" value="Glyco_hydro_38_C"/>
</dbReference>
<comment type="cofactor">
    <cofactor evidence="11">
        <name>Zn(2+)</name>
        <dbReference type="ChEBI" id="CHEBI:29105"/>
    </cofactor>
    <text evidence="11">Binds 1 zinc ion per subunit.</text>
</comment>
<evidence type="ECO:0000313" key="13">
    <source>
        <dbReference type="Proteomes" id="UP000235220"/>
    </source>
</evidence>
<keyword evidence="6 11" id="KW-0378">Hydrolase</keyword>
<dbReference type="InterPro" id="IPR041147">
    <property type="entry name" value="GH38_C"/>
</dbReference>
<evidence type="ECO:0000256" key="8">
    <source>
        <dbReference type="ARBA" id="ARBA00023157"/>
    </source>
</evidence>
<evidence type="ECO:0000256" key="11">
    <source>
        <dbReference type="RuleBase" id="RU361199"/>
    </source>
</evidence>